<accession>A0A3M7T844</accession>
<reference evidence="1 2" key="1">
    <citation type="journal article" date="2018" name="Sci. Rep.">
        <title>Genomic signatures of local adaptation to the degree of environmental predictability in rotifers.</title>
        <authorList>
            <person name="Franch-Gras L."/>
            <person name="Hahn C."/>
            <person name="Garcia-Roger E.M."/>
            <person name="Carmona M.J."/>
            <person name="Serra M."/>
            <person name="Gomez A."/>
        </authorList>
    </citation>
    <scope>NUCLEOTIDE SEQUENCE [LARGE SCALE GENOMIC DNA]</scope>
    <source>
        <strain evidence="1">HYR1</strain>
    </source>
</reference>
<evidence type="ECO:0000313" key="1">
    <source>
        <dbReference type="EMBL" id="RNA44206.1"/>
    </source>
</evidence>
<sequence>MTFVCYILSKFVSLFLRNFNYDRPFGSFVEFFRVLQYQYIGGTEDLLVNNIFWSIRIKAMIARIVNFQIQEKKLESMKKLAQLYLMKA</sequence>
<dbReference type="EMBL" id="REGN01000136">
    <property type="protein sequence ID" value="RNA44206.1"/>
    <property type="molecule type" value="Genomic_DNA"/>
</dbReference>
<gene>
    <name evidence="1" type="ORF">BpHYR1_010310</name>
</gene>
<dbReference type="AlphaFoldDB" id="A0A3M7T844"/>
<protein>
    <submittedName>
        <fullName evidence="1">Uncharacterized protein</fullName>
    </submittedName>
</protein>
<proteinExistence type="predicted"/>
<comment type="caution">
    <text evidence="1">The sequence shown here is derived from an EMBL/GenBank/DDBJ whole genome shotgun (WGS) entry which is preliminary data.</text>
</comment>
<dbReference type="Proteomes" id="UP000276133">
    <property type="component" value="Unassembled WGS sequence"/>
</dbReference>
<keyword evidence="2" id="KW-1185">Reference proteome</keyword>
<evidence type="ECO:0000313" key="2">
    <source>
        <dbReference type="Proteomes" id="UP000276133"/>
    </source>
</evidence>
<name>A0A3M7T844_BRAPC</name>
<organism evidence="1 2">
    <name type="scientific">Brachionus plicatilis</name>
    <name type="common">Marine rotifer</name>
    <name type="synonym">Brachionus muelleri</name>
    <dbReference type="NCBI Taxonomy" id="10195"/>
    <lineage>
        <taxon>Eukaryota</taxon>
        <taxon>Metazoa</taxon>
        <taxon>Spiralia</taxon>
        <taxon>Gnathifera</taxon>
        <taxon>Rotifera</taxon>
        <taxon>Eurotatoria</taxon>
        <taxon>Monogononta</taxon>
        <taxon>Pseudotrocha</taxon>
        <taxon>Ploima</taxon>
        <taxon>Brachionidae</taxon>
        <taxon>Brachionus</taxon>
    </lineage>
</organism>